<evidence type="ECO:0000313" key="2">
    <source>
        <dbReference type="Proteomes" id="UP001652625"/>
    </source>
</evidence>
<dbReference type="InterPro" id="IPR000477">
    <property type="entry name" value="RT_dom"/>
</dbReference>
<dbReference type="SUPFAM" id="SSF56672">
    <property type="entry name" value="DNA/RNA polymerases"/>
    <property type="match status" value="1"/>
</dbReference>
<dbReference type="CDD" id="cd01650">
    <property type="entry name" value="RT_nLTR_like"/>
    <property type="match status" value="1"/>
</dbReference>
<feature type="domain" description="Reverse transcriptase" evidence="1">
    <location>
        <begin position="69"/>
        <end position="297"/>
    </location>
</feature>
<keyword evidence="2" id="KW-1185">Reference proteome</keyword>
<sequence>MWKVPYLVNLYNTVRNQIKKYNRSAIGIFEEDLSNDKRNPKRLFNYINSKRSSSSSINALITESDISIKKVDIANVLKSWLEANVTPLYKKGCKTDPANYRPVSLTSGTCKILEKIVRDKITKHLFHNNLITTCQHGFVTNKSSITNLLETMDFITFAKSNKKSTDVIFLDYAKAFDKVPCKPLLFKLEKYGIVREKISGWVPVTSGVPQGSVLGPTLFIIYVNDLPDKINNVCKMYADDTKILSTIESKKDCERLQSDINWITEWTRMWQMQLNESKCKVMHILGSSNLLKFDYYINDLSTHQRIKLEVTTTEQDLVYERPHLEYAVSIWSPYLKKDIKILEKIQKRAPKIPHNFHNLNYSILCSAIKCSSLEKRRQRGYLIQNYKLENFKNKVVWHQEPMKISSRADQRLQYRREIINNCAQRYYFFNNRVASIWNTLPDNLVMQQNTNSFKNNIDKYNEQK</sequence>
<evidence type="ECO:0000259" key="1">
    <source>
        <dbReference type="PROSITE" id="PS50878"/>
    </source>
</evidence>
<dbReference type="RefSeq" id="XP_065658167.1">
    <property type="nucleotide sequence ID" value="XM_065802095.1"/>
</dbReference>
<gene>
    <name evidence="3" type="primary">LOC136082677</name>
</gene>
<dbReference type="Proteomes" id="UP001652625">
    <property type="component" value="Chromosome 07"/>
</dbReference>
<evidence type="ECO:0000313" key="3">
    <source>
        <dbReference type="RefSeq" id="XP_065658167.1"/>
    </source>
</evidence>
<dbReference type="Pfam" id="PF00078">
    <property type="entry name" value="RVT_1"/>
    <property type="match status" value="1"/>
</dbReference>
<dbReference type="InterPro" id="IPR043502">
    <property type="entry name" value="DNA/RNA_pol_sf"/>
</dbReference>
<dbReference type="GeneID" id="136082677"/>
<proteinExistence type="predicted"/>
<name>A0ABM4C944_HYDVU</name>
<reference evidence="3" key="1">
    <citation type="submission" date="2025-08" db="UniProtKB">
        <authorList>
            <consortium name="RefSeq"/>
        </authorList>
    </citation>
    <scope>IDENTIFICATION</scope>
</reference>
<dbReference type="PANTHER" id="PTHR33332">
    <property type="entry name" value="REVERSE TRANSCRIPTASE DOMAIN-CONTAINING PROTEIN"/>
    <property type="match status" value="1"/>
</dbReference>
<protein>
    <submittedName>
        <fullName evidence="3">Uncharacterized protein LOC136082677</fullName>
    </submittedName>
</protein>
<dbReference type="PROSITE" id="PS50878">
    <property type="entry name" value="RT_POL"/>
    <property type="match status" value="1"/>
</dbReference>
<organism evidence="2 3">
    <name type="scientific">Hydra vulgaris</name>
    <name type="common">Hydra</name>
    <name type="synonym">Hydra attenuata</name>
    <dbReference type="NCBI Taxonomy" id="6087"/>
    <lineage>
        <taxon>Eukaryota</taxon>
        <taxon>Metazoa</taxon>
        <taxon>Cnidaria</taxon>
        <taxon>Hydrozoa</taxon>
        <taxon>Hydroidolina</taxon>
        <taxon>Anthoathecata</taxon>
        <taxon>Aplanulata</taxon>
        <taxon>Hydridae</taxon>
        <taxon>Hydra</taxon>
    </lineage>
</organism>
<accession>A0ABM4C944</accession>